<dbReference type="InterPro" id="IPR050351">
    <property type="entry name" value="BphY/WalK/GraS-like"/>
</dbReference>
<evidence type="ECO:0000256" key="8">
    <source>
        <dbReference type="ARBA" id="ARBA00022777"/>
    </source>
</evidence>
<evidence type="ECO:0000259" key="15">
    <source>
        <dbReference type="PROSITE" id="PS50112"/>
    </source>
</evidence>
<evidence type="ECO:0000256" key="7">
    <source>
        <dbReference type="ARBA" id="ARBA00022741"/>
    </source>
</evidence>
<dbReference type="SUPFAM" id="SSF55874">
    <property type="entry name" value="ATPase domain of HSP90 chaperone/DNA topoisomerase II/histidine kinase"/>
    <property type="match status" value="1"/>
</dbReference>
<evidence type="ECO:0000256" key="3">
    <source>
        <dbReference type="ARBA" id="ARBA00012438"/>
    </source>
</evidence>
<dbReference type="CDD" id="cd00082">
    <property type="entry name" value="HisKA"/>
    <property type="match status" value="1"/>
</dbReference>
<dbReference type="Proteomes" id="UP000290932">
    <property type="component" value="Unassembled WGS sequence"/>
</dbReference>
<dbReference type="SMART" id="SM00388">
    <property type="entry name" value="HisKA"/>
    <property type="match status" value="1"/>
</dbReference>
<dbReference type="EC" id="2.7.13.3" evidence="3"/>
<feature type="transmembrane region" description="Helical" evidence="13">
    <location>
        <begin position="21"/>
        <end position="42"/>
    </location>
</feature>
<dbReference type="SMART" id="SM00387">
    <property type="entry name" value="HATPase_c"/>
    <property type="match status" value="1"/>
</dbReference>
<dbReference type="CDD" id="cd00130">
    <property type="entry name" value="PAS"/>
    <property type="match status" value="1"/>
</dbReference>
<dbReference type="RefSeq" id="WP_128692998.1">
    <property type="nucleotide sequence ID" value="NZ_LHQS01000001.1"/>
</dbReference>
<keyword evidence="10 13" id="KW-1133">Transmembrane helix</keyword>
<keyword evidence="11" id="KW-0902">Two-component regulatory system</keyword>
<dbReference type="GO" id="GO:0005524">
    <property type="term" value="F:ATP binding"/>
    <property type="evidence" value="ECO:0007669"/>
    <property type="project" value="UniProtKB-KW"/>
</dbReference>
<protein>
    <recommendedName>
        <fullName evidence="3">histidine kinase</fullName>
        <ecNumber evidence="3">2.7.13.3</ecNumber>
    </recommendedName>
</protein>
<feature type="domain" description="PAC" evidence="16">
    <location>
        <begin position="315"/>
        <end position="368"/>
    </location>
</feature>
<dbReference type="PANTHER" id="PTHR42878:SF7">
    <property type="entry name" value="SENSOR HISTIDINE KINASE GLRK"/>
    <property type="match status" value="1"/>
</dbReference>
<dbReference type="InterPro" id="IPR003661">
    <property type="entry name" value="HisK_dim/P_dom"/>
</dbReference>
<evidence type="ECO:0000259" key="14">
    <source>
        <dbReference type="PROSITE" id="PS50109"/>
    </source>
</evidence>
<keyword evidence="8 17" id="KW-0418">Kinase</keyword>
<evidence type="ECO:0000259" key="16">
    <source>
        <dbReference type="PROSITE" id="PS50113"/>
    </source>
</evidence>
<dbReference type="NCBIfam" id="TIGR00229">
    <property type="entry name" value="sensory_box"/>
    <property type="match status" value="2"/>
</dbReference>
<evidence type="ECO:0000313" key="17">
    <source>
        <dbReference type="EMBL" id="RXE57216.1"/>
    </source>
</evidence>
<dbReference type="Pfam" id="PF02518">
    <property type="entry name" value="HATPase_c"/>
    <property type="match status" value="1"/>
</dbReference>
<dbReference type="InterPro" id="IPR035965">
    <property type="entry name" value="PAS-like_dom_sf"/>
</dbReference>
<keyword evidence="5" id="KW-0808">Transferase</keyword>
<evidence type="ECO:0000256" key="1">
    <source>
        <dbReference type="ARBA" id="ARBA00000085"/>
    </source>
</evidence>
<dbReference type="EMBL" id="LHQS01000001">
    <property type="protein sequence ID" value="RXE57216.1"/>
    <property type="molecule type" value="Genomic_DNA"/>
</dbReference>
<dbReference type="InterPro" id="IPR003594">
    <property type="entry name" value="HATPase_dom"/>
</dbReference>
<dbReference type="PANTHER" id="PTHR42878">
    <property type="entry name" value="TWO-COMPONENT HISTIDINE KINASE"/>
    <property type="match status" value="1"/>
</dbReference>
<dbReference type="Pfam" id="PF13188">
    <property type="entry name" value="PAS_8"/>
    <property type="match status" value="1"/>
</dbReference>
<dbReference type="Gene3D" id="3.30.565.10">
    <property type="entry name" value="Histidine kinase-like ATPase, C-terminal domain"/>
    <property type="match status" value="1"/>
</dbReference>
<keyword evidence="7" id="KW-0547">Nucleotide-binding</keyword>
<dbReference type="InterPro" id="IPR013656">
    <property type="entry name" value="PAS_4"/>
</dbReference>
<keyword evidence="6 13" id="KW-0812">Transmembrane</keyword>
<evidence type="ECO:0000313" key="18">
    <source>
        <dbReference type="Proteomes" id="UP000290932"/>
    </source>
</evidence>
<organism evidence="17 18">
    <name type="scientific">Methanoculleus taiwanensis</name>
    <dbReference type="NCBI Taxonomy" id="1550565"/>
    <lineage>
        <taxon>Archaea</taxon>
        <taxon>Methanobacteriati</taxon>
        <taxon>Methanobacteriota</taxon>
        <taxon>Stenosarchaea group</taxon>
        <taxon>Methanomicrobia</taxon>
        <taxon>Methanomicrobiales</taxon>
        <taxon>Methanomicrobiaceae</taxon>
        <taxon>Methanoculleus</taxon>
    </lineage>
</organism>
<dbReference type="InterPro" id="IPR000014">
    <property type="entry name" value="PAS"/>
</dbReference>
<evidence type="ECO:0000256" key="2">
    <source>
        <dbReference type="ARBA" id="ARBA00004141"/>
    </source>
</evidence>
<evidence type="ECO:0000256" key="10">
    <source>
        <dbReference type="ARBA" id="ARBA00022989"/>
    </source>
</evidence>
<reference evidence="17 18" key="1">
    <citation type="journal article" date="2015" name="Int. J. Syst. Evol. Microbiol.">
        <title>Methanoculleus taiwanensis sp. nov., a methanogen isolated from deep marine sediment at the deformation front area near Taiwan.</title>
        <authorList>
            <person name="Weng C.Y."/>
            <person name="Chen S.C."/>
            <person name="Lai M.C."/>
            <person name="Wu S.Y."/>
            <person name="Lin S."/>
            <person name="Yang T.F."/>
            <person name="Chen P.C."/>
        </authorList>
    </citation>
    <scope>NUCLEOTIDE SEQUENCE [LARGE SCALE GENOMIC DNA]</scope>
    <source>
        <strain evidence="17 18">CYW4</strain>
    </source>
</reference>
<dbReference type="OrthoDB" id="342253at2157"/>
<dbReference type="AlphaFoldDB" id="A0A498H6D1"/>
<feature type="domain" description="PAS" evidence="15">
    <location>
        <begin position="123"/>
        <end position="168"/>
    </location>
</feature>
<dbReference type="Pfam" id="PF00512">
    <property type="entry name" value="HisKA"/>
    <property type="match status" value="1"/>
</dbReference>
<comment type="catalytic activity">
    <reaction evidence="1">
        <text>ATP + protein L-histidine = ADP + protein N-phospho-L-histidine.</text>
        <dbReference type="EC" id="2.7.13.3"/>
    </reaction>
</comment>
<dbReference type="GO" id="GO:0030295">
    <property type="term" value="F:protein kinase activator activity"/>
    <property type="evidence" value="ECO:0007669"/>
    <property type="project" value="TreeGrafter"/>
</dbReference>
<dbReference type="InterPro" id="IPR004358">
    <property type="entry name" value="Sig_transdc_His_kin-like_C"/>
</dbReference>
<dbReference type="CDD" id="cd00075">
    <property type="entry name" value="HATPase"/>
    <property type="match status" value="1"/>
</dbReference>
<evidence type="ECO:0000256" key="9">
    <source>
        <dbReference type="ARBA" id="ARBA00022840"/>
    </source>
</evidence>
<dbReference type="PROSITE" id="PS50113">
    <property type="entry name" value="PAC"/>
    <property type="match status" value="1"/>
</dbReference>
<feature type="domain" description="Histidine kinase" evidence="14">
    <location>
        <begin position="382"/>
        <end position="599"/>
    </location>
</feature>
<evidence type="ECO:0000256" key="12">
    <source>
        <dbReference type="ARBA" id="ARBA00023136"/>
    </source>
</evidence>
<keyword evidence="4" id="KW-0597">Phosphoprotein</keyword>
<dbReference type="GO" id="GO:0007234">
    <property type="term" value="P:osmosensory signaling via phosphorelay pathway"/>
    <property type="evidence" value="ECO:0007669"/>
    <property type="project" value="TreeGrafter"/>
</dbReference>
<dbReference type="InterPro" id="IPR005467">
    <property type="entry name" value="His_kinase_dom"/>
</dbReference>
<gene>
    <name evidence="17" type="ORF">ABH15_03650</name>
</gene>
<feature type="transmembrane region" description="Helical" evidence="13">
    <location>
        <begin position="101"/>
        <end position="120"/>
    </location>
</feature>
<dbReference type="Gene3D" id="1.10.287.130">
    <property type="match status" value="1"/>
</dbReference>
<dbReference type="SMART" id="SM00091">
    <property type="entry name" value="PAS"/>
    <property type="match status" value="1"/>
</dbReference>
<dbReference type="PROSITE" id="PS50109">
    <property type="entry name" value="HIS_KIN"/>
    <property type="match status" value="1"/>
</dbReference>
<evidence type="ECO:0000256" key="13">
    <source>
        <dbReference type="SAM" id="Phobius"/>
    </source>
</evidence>
<feature type="transmembrane region" description="Helical" evidence="13">
    <location>
        <begin position="48"/>
        <end position="65"/>
    </location>
</feature>
<comment type="caution">
    <text evidence="17">The sequence shown here is derived from an EMBL/GenBank/DDBJ whole genome shotgun (WGS) entry which is preliminary data.</text>
</comment>
<dbReference type="InterPro" id="IPR000700">
    <property type="entry name" value="PAS-assoc_C"/>
</dbReference>
<keyword evidence="9" id="KW-0067">ATP-binding</keyword>
<dbReference type="SUPFAM" id="SSF47384">
    <property type="entry name" value="Homodimeric domain of signal transducing histidine kinase"/>
    <property type="match status" value="1"/>
</dbReference>
<evidence type="ECO:0000256" key="6">
    <source>
        <dbReference type="ARBA" id="ARBA00022692"/>
    </source>
</evidence>
<dbReference type="Gene3D" id="3.30.450.20">
    <property type="entry name" value="PAS domain"/>
    <property type="match status" value="2"/>
</dbReference>
<comment type="subcellular location">
    <subcellularLocation>
        <location evidence="2">Membrane</location>
        <topology evidence="2">Multi-pass membrane protein</topology>
    </subcellularLocation>
</comment>
<keyword evidence="12 13" id="KW-0472">Membrane</keyword>
<evidence type="ECO:0000256" key="11">
    <source>
        <dbReference type="ARBA" id="ARBA00023012"/>
    </source>
</evidence>
<dbReference type="InterPro" id="IPR036097">
    <property type="entry name" value="HisK_dim/P_sf"/>
</dbReference>
<dbReference type="GO" id="GO:0000156">
    <property type="term" value="F:phosphorelay response regulator activity"/>
    <property type="evidence" value="ECO:0007669"/>
    <property type="project" value="TreeGrafter"/>
</dbReference>
<name>A0A498H6D1_9EURY</name>
<evidence type="ECO:0000256" key="5">
    <source>
        <dbReference type="ARBA" id="ARBA00022679"/>
    </source>
</evidence>
<sequence>MPKTQYCRSVWLENLYTEGDLVRMVAILAFVAVSLMITAYALGTQTAPFYPLIYCIPIILISLWFPRQGIKVTALLVAGFLLINLYFSMGGTPVDPVSSVLYASIFFWMLGATSLFTRNVNLAVSRYRKLIEDADDARFLCDAGTLRILAVNQRCAEIFGYEPYELIGVPPETLWGDEAERSSFAEAMGREGYVANLEQTFISKGGEANEVLLSGRTLLPDNILECSLVNIGHLRNERDLLLRSNGRLQRLIYQSHDLIFMQDLHGRFVHFYWLLAAENGIDPSAMIGKTVDALLPPEAAEHHCSRLCEVVETRATISYELTCGINGSARVLSMTLGPMSGSDGGLVGVVGTARDITETKQQKLACMQLEWEIDQWKEFITTAAHELRTPLQPIIGYLRLMLDDPEYYALNDEACRLLGLCLESSSHECEVVDKMLELSLLAMEHVELQISDVAARPLIESVIADGGYDRDAVIENEVPEGLHIRGDRDRLHQVLESLISNAVKYNKPPRKVWIRYTGSNQNHYIMVIDNGIGIPADVMDSIFRPFYIGDGSQLNRECGRLGLGLSIAKKYIRMHGGDISVTSDLGAGSTFTVRISKEV</sequence>
<evidence type="ECO:0000256" key="4">
    <source>
        <dbReference type="ARBA" id="ARBA00022553"/>
    </source>
</evidence>
<keyword evidence="18" id="KW-1185">Reference proteome</keyword>
<dbReference type="GO" id="GO:0016020">
    <property type="term" value="C:membrane"/>
    <property type="evidence" value="ECO:0007669"/>
    <property type="project" value="UniProtKB-SubCell"/>
</dbReference>
<proteinExistence type="predicted"/>
<dbReference type="PRINTS" id="PR00344">
    <property type="entry name" value="BCTRLSENSOR"/>
</dbReference>
<feature type="transmembrane region" description="Helical" evidence="13">
    <location>
        <begin position="72"/>
        <end position="89"/>
    </location>
</feature>
<dbReference type="Pfam" id="PF08448">
    <property type="entry name" value="PAS_4"/>
    <property type="match status" value="1"/>
</dbReference>
<dbReference type="SUPFAM" id="SSF55785">
    <property type="entry name" value="PYP-like sensor domain (PAS domain)"/>
    <property type="match status" value="2"/>
</dbReference>
<dbReference type="PROSITE" id="PS50112">
    <property type="entry name" value="PAS"/>
    <property type="match status" value="1"/>
</dbReference>
<dbReference type="InterPro" id="IPR036890">
    <property type="entry name" value="HATPase_C_sf"/>
</dbReference>
<dbReference type="GO" id="GO:0000155">
    <property type="term" value="F:phosphorelay sensor kinase activity"/>
    <property type="evidence" value="ECO:0007669"/>
    <property type="project" value="InterPro"/>
</dbReference>
<accession>A0A498H6D1</accession>